<accession>A0ACC3ANR7</accession>
<evidence type="ECO:0000313" key="2">
    <source>
        <dbReference type="Proteomes" id="UP001177260"/>
    </source>
</evidence>
<name>A0ACC3ANR7_9EURO</name>
<dbReference type="Proteomes" id="UP001177260">
    <property type="component" value="Unassembled WGS sequence"/>
</dbReference>
<proteinExistence type="predicted"/>
<evidence type="ECO:0000313" key="1">
    <source>
        <dbReference type="EMBL" id="KAK1139273.1"/>
    </source>
</evidence>
<organism evidence="1 2">
    <name type="scientific">Aspergillus melleus</name>
    <dbReference type="NCBI Taxonomy" id="138277"/>
    <lineage>
        <taxon>Eukaryota</taxon>
        <taxon>Fungi</taxon>
        <taxon>Dikarya</taxon>
        <taxon>Ascomycota</taxon>
        <taxon>Pezizomycotina</taxon>
        <taxon>Eurotiomycetes</taxon>
        <taxon>Eurotiomycetidae</taxon>
        <taxon>Eurotiales</taxon>
        <taxon>Aspergillaceae</taxon>
        <taxon>Aspergillus</taxon>
        <taxon>Aspergillus subgen. Circumdati</taxon>
    </lineage>
</organism>
<gene>
    <name evidence="1" type="ORF">N8T08_001119</name>
</gene>
<keyword evidence="2" id="KW-1185">Reference proteome</keyword>
<dbReference type="EMBL" id="JAOPJF010000112">
    <property type="protein sequence ID" value="KAK1139273.1"/>
    <property type="molecule type" value="Genomic_DNA"/>
</dbReference>
<reference evidence="1 2" key="1">
    <citation type="journal article" date="2023" name="ACS Omega">
        <title>Identification of the Neoaspergillic Acid Biosynthesis Gene Cluster by Establishing an In Vitro CRISPR-Ribonucleoprotein Genetic System in Aspergillus melleus.</title>
        <authorList>
            <person name="Yuan B."/>
            <person name="Grau M.F."/>
            <person name="Murata R.M."/>
            <person name="Torok T."/>
            <person name="Venkateswaran K."/>
            <person name="Stajich J.E."/>
            <person name="Wang C.C.C."/>
        </authorList>
    </citation>
    <scope>NUCLEOTIDE SEQUENCE [LARGE SCALE GENOMIC DNA]</scope>
    <source>
        <strain evidence="1 2">IMV 1140</strain>
    </source>
</reference>
<protein>
    <submittedName>
        <fullName evidence="1">Uncharacterized protein</fullName>
    </submittedName>
</protein>
<comment type="caution">
    <text evidence="1">The sequence shown here is derived from an EMBL/GenBank/DDBJ whole genome shotgun (WGS) entry which is preliminary data.</text>
</comment>
<sequence length="341" mass="37601">MFASKGRPLPDDMCPNACQISYLIRVSVTNQSDRPTDPPKTLADVGKKLRIQPTFDEQPPLNIAEDDEYYRFSTVSDVKRGLLREKVGCLEVTASQPGALKLPSPGSSSDAEFSTRTTVALRFTPEGNEKPPQLENLTVKLKACTFFAANYWSNTPTNPHGLVFPPRDEAVYTKTVPVLSSSISSVQWSPVSGEKRSSQDSKMSNSPTESMPATTDTYYTASITAPIVLPRYKTYVPTFHSCLISRVYSLDLKVSFHPLDTHLLSAASTSLRLPLQICSPYSATGHMGEDISLASENKIDENILSSFEFPPQGVRYFEPIIVSLTSPERRIIDLSAQLLDP</sequence>